<organism evidence="1">
    <name type="scientific">Phyllostachys edulis</name>
    <name type="common">Tortoise shell bamboo</name>
    <name type="synonym">Bambusa edulis</name>
    <dbReference type="NCBI Taxonomy" id="38705"/>
    <lineage>
        <taxon>Eukaryota</taxon>
        <taxon>Viridiplantae</taxon>
        <taxon>Streptophyta</taxon>
        <taxon>Embryophyta</taxon>
        <taxon>Tracheophyta</taxon>
        <taxon>Spermatophyta</taxon>
        <taxon>Magnoliopsida</taxon>
        <taxon>Liliopsida</taxon>
        <taxon>Poales</taxon>
        <taxon>Poaceae</taxon>
        <taxon>BOP clade</taxon>
        <taxon>Bambusoideae</taxon>
        <taxon>Arundinarodae</taxon>
        <taxon>Arundinarieae</taxon>
        <taxon>Arundinariinae</taxon>
        <taxon>Phyllostachys</taxon>
    </lineage>
</organism>
<sequence length="231" mass="26573">MGCCVRQWWFIWAEGQEVDSRRVVRNSVKKLIPQMIYEARIQAVIYYHIQVLGKEIHRTVACQTHITLEEYKQAHKCEDAWQQIAQKRWCNEQWLKASRAVRERRLLMGGATHRQGSSSMARYKKHLEKKKQRPVSDVEAYVDARRDERFSQLEARLQEEIEARQRLEQMLLQGTAGLMVDPAASGANASGNANAEDGARVSCLNEDHVNVSIAERPPPGACYFHDLVVQT</sequence>
<dbReference type="AlphaFoldDB" id="L0P1J0"/>
<name>L0P1J0_PHYED</name>
<gene>
    <name evidence="1" type="primary">PH01B001G05.9</name>
</gene>
<proteinExistence type="predicted"/>
<protein>
    <submittedName>
        <fullName evidence="1">PH01B001G05.9 protein</fullName>
    </submittedName>
</protein>
<dbReference type="EMBL" id="FO203436">
    <property type="protein sequence ID" value="CCI55286.1"/>
    <property type="molecule type" value="Genomic_DNA"/>
</dbReference>
<evidence type="ECO:0000313" key="1">
    <source>
        <dbReference type="EMBL" id="CCI55286.1"/>
    </source>
</evidence>
<reference evidence="1" key="1">
    <citation type="submission" date="2012-05" db="EMBL/GenBank/DDBJ databases">
        <authorList>
            <person name="Han B."/>
            <person name="Lu Y."/>
            <person name="Feng Q."/>
            <person name="Zhao Q."/>
            <person name="Lu T.T."/>
            <person name="Li Y."/>
            <person name="Liu K.Y."/>
            <person name="Huang X.H."/>
            <person name="Fan D.L."/>
            <person name="Weng Q.J."/>
            <person name="Zhang L."/>
            <person name="Lu Y.Q."/>
            <person name="Guo Y.L."/>
            <person name="Li W.J."/>
            <person name="Zhou C.C."/>
            <person name="Lu H.Y."/>
            <person name="Huang T."/>
            <person name="Zhu C.R."/>
            <person name="Zhao Y."/>
            <person name="Hu T."/>
            <person name="Yao N."/>
        </authorList>
    </citation>
    <scope>NUCLEOTIDE SEQUENCE</scope>
</reference>
<dbReference type="PANTHER" id="PTHR33157">
    <property type="entry name" value="AUTONOMOUS TRANSPOSABLE ELEMENT EN-1 MOSAIC PROTEIN-RELATED"/>
    <property type="match status" value="1"/>
</dbReference>
<dbReference type="InterPro" id="IPR039266">
    <property type="entry name" value="EN-1/SPM"/>
</dbReference>
<dbReference type="PANTHER" id="PTHR33157:SF12">
    <property type="entry name" value="TRANSPOSASE TNP1_EN_SPM-LIKE DOMAIN-CONTAINING PROTEIN"/>
    <property type="match status" value="1"/>
</dbReference>
<accession>L0P1J0</accession>
<dbReference type="GO" id="GO:0032196">
    <property type="term" value="P:transposition"/>
    <property type="evidence" value="ECO:0007669"/>
    <property type="project" value="InterPro"/>
</dbReference>